<protein>
    <submittedName>
        <fullName evidence="1">Uncharacterized protein</fullName>
    </submittedName>
</protein>
<reference evidence="2" key="1">
    <citation type="journal article" date="2019" name="Int. J. Syst. Evol. Microbiol.">
        <title>The Global Catalogue of Microorganisms (GCM) 10K type strain sequencing project: providing services to taxonomists for standard genome sequencing and annotation.</title>
        <authorList>
            <consortium name="The Broad Institute Genomics Platform"/>
            <consortium name="The Broad Institute Genome Sequencing Center for Infectious Disease"/>
            <person name="Wu L."/>
            <person name="Ma J."/>
        </authorList>
    </citation>
    <scope>NUCLEOTIDE SEQUENCE [LARGE SCALE GENOMIC DNA]</scope>
    <source>
        <strain evidence="2">CCUG 62221</strain>
    </source>
</reference>
<organism evidence="1 2">
    <name type="scientific">Lutibacter holmesii</name>
    <dbReference type="NCBI Taxonomy" id="1137985"/>
    <lineage>
        <taxon>Bacteria</taxon>
        <taxon>Pseudomonadati</taxon>
        <taxon>Bacteroidota</taxon>
        <taxon>Flavobacteriia</taxon>
        <taxon>Flavobacteriales</taxon>
        <taxon>Flavobacteriaceae</taxon>
        <taxon>Lutibacter</taxon>
    </lineage>
</organism>
<keyword evidence="2" id="KW-1185">Reference proteome</keyword>
<gene>
    <name evidence="1" type="ORF">ACFQ5N_00870</name>
</gene>
<dbReference type="EMBL" id="JBHTMV010000001">
    <property type="protein sequence ID" value="MFD1292371.1"/>
    <property type="molecule type" value="Genomic_DNA"/>
</dbReference>
<evidence type="ECO:0000313" key="1">
    <source>
        <dbReference type="EMBL" id="MFD1292371.1"/>
    </source>
</evidence>
<proteinExistence type="predicted"/>
<comment type="caution">
    <text evidence="1">The sequence shown here is derived from an EMBL/GenBank/DDBJ whole genome shotgun (WGS) entry which is preliminary data.</text>
</comment>
<evidence type="ECO:0000313" key="2">
    <source>
        <dbReference type="Proteomes" id="UP001597241"/>
    </source>
</evidence>
<sequence length="242" mass="28153">MNKINYKKAFKELIQTSIENKQYVGLGNPNAKILFIGKEAGMPINSSITHGSADSWINQNTDYSNRFMPKDNVKNHRHTWQKYQKLFDKIFNKVENRSDKKEYEITFVENVFTTELSNLVAPTTNKAKQLDGFKTELEKRKKLFWKSEFINNFPIVLITASDNKYIETYPGEVCELFNVSFNKELICAKSDKIWLHYSNTKTPKIVIHTRQLTNGASNELIDKISELITEFIKKNSIKINVK</sequence>
<dbReference type="Proteomes" id="UP001597241">
    <property type="component" value="Unassembled WGS sequence"/>
</dbReference>
<name>A0ABW3WMD8_9FLAO</name>
<accession>A0ABW3WMD8</accession>
<dbReference type="RefSeq" id="WP_386806944.1">
    <property type="nucleotide sequence ID" value="NZ_JBHTMV010000001.1"/>
</dbReference>